<dbReference type="InterPro" id="IPR010327">
    <property type="entry name" value="FldB/FldC_alpha/beta"/>
</dbReference>
<keyword evidence="4" id="KW-0411">Iron-sulfur</keyword>
<dbReference type="EMBL" id="BAAAZN010000001">
    <property type="protein sequence ID" value="GAA3522462.1"/>
    <property type="molecule type" value="Genomic_DNA"/>
</dbReference>
<keyword evidence="6" id="KW-1185">Reference proteome</keyword>
<protein>
    <submittedName>
        <fullName evidence="5">Double-cubane-cluster-containing anaerobic reductase</fullName>
    </submittedName>
</protein>
<name>A0ABP6UWL8_9PSEU</name>
<dbReference type="PANTHER" id="PTHR30548:SF5">
    <property type="entry name" value="SUBUNIT OF OXYGEN-SENSITIVE 2-HYDROXYISOCAPROYL-COA DEHYDRATASE"/>
    <property type="match status" value="1"/>
</dbReference>
<evidence type="ECO:0000256" key="1">
    <source>
        <dbReference type="ARBA" id="ARBA00005806"/>
    </source>
</evidence>
<organism evidence="5 6">
    <name type="scientific">Amycolatopsis ultiminotia</name>
    <dbReference type="NCBI Taxonomy" id="543629"/>
    <lineage>
        <taxon>Bacteria</taxon>
        <taxon>Bacillati</taxon>
        <taxon>Actinomycetota</taxon>
        <taxon>Actinomycetes</taxon>
        <taxon>Pseudonocardiales</taxon>
        <taxon>Pseudonocardiaceae</taxon>
        <taxon>Amycolatopsis</taxon>
    </lineage>
</organism>
<comment type="caution">
    <text evidence="5">The sequence shown here is derived from an EMBL/GenBank/DDBJ whole genome shotgun (WGS) entry which is preliminary data.</text>
</comment>
<dbReference type="Gene3D" id="3.40.50.11900">
    <property type="match status" value="1"/>
</dbReference>
<keyword evidence="2" id="KW-0479">Metal-binding</keyword>
<evidence type="ECO:0000313" key="5">
    <source>
        <dbReference type="EMBL" id="GAA3522462.1"/>
    </source>
</evidence>
<evidence type="ECO:0000256" key="3">
    <source>
        <dbReference type="ARBA" id="ARBA00023004"/>
    </source>
</evidence>
<dbReference type="Proteomes" id="UP001500689">
    <property type="component" value="Unassembled WGS sequence"/>
</dbReference>
<accession>A0ABP6UWL8</accession>
<dbReference type="PANTHER" id="PTHR30548">
    <property type="entry name" value="2-HYDROXYGLUTARYL-COA DEHYDRATASE, D-COMPONENT-RELATED"/>
    <property type="match status" value="1"/>
</dbReference>
<comment type="similarity">
    <text evidence="1">Belongs to the FldB/FldC dehydratase alpha/beta subunit family.</text>
</comment>
<dbReference type="Gene3D" id="1.20.1270.370">
    <property type="match status" value="1"/>
</dbReference>
<evidence type="ECO:0000256" key="2">
    <source>
        <dbReference type="ARBA" id="ARBA00022723"/>
    </source>
</evidence>
<evidence type="ECO:0000313" key="6">
    <source>
        <dbReference type="Proteomes" id="UP001500689"/>
    </source>
</evidence>
<dbReference type="Gene3D" id="3.40.50.11890">
    <property type="match status" value="1"/>
</dbReference>
<reference evidence="6" key="1">
    <citation type="journal article" date="2019" name="Int. J. Syst. Evol. Microbiol.">
        <title>The Global Catalogue of Microorganisms (GCM) 10K type strain sequencing project: providing services to taxonomists for standard genome sequencing and annotation.</title>
        <authorList>
            <consortium name="The Broad Institute Genomics Platform"/>
            <consortium name="The Broad Institute Genome Sequencing Center for Infectious Disease"/>
            <person name="Wu L."/>
            <person name="Ma J."/>
        </authorList>
    </citation>
    <scope>NUCLEOTIDE SEQUENCE [LARGE SCALE GENOMIC DNA]</scope>
    <source>
        <strain evidence="6">JCM 16898</strain>
    </source>
</reference>
<proteinExistence type="inferred from homology"/>
<dbReference type="Pfam" id="PF06050">
    <property type="entry name" value="HGD-D"/>
    <property type="match status" value="1"/>
</dbReference>
<gene>
    <name evidence="5" type="ORF">GCM10022222_00290</name>
</gene>
<evidence type="ECO:0000256" key="4">
    <source>
        <dbReference type="ARBA" id="ARBA00023014"/>
    </source>
</evidence>
<sequence length="390" mass="43357">MLMTDAASEAMERLVGVARDPRAYVERWRAGHPGGAVLAVLPMNFPRELAHAAGALPVIVQDDQQPITEGRALLAEFYCGYTRNLADQVATGRFDLYDAVFTADHCIQLIGAAEIARTLKPDTTVFLGMLNSSMNDSWAPAKVTETMAEIRAEIERFTGNAVENGTLAESIEAFNRGRRLVRQLLDTRSAGGAALSPVQLQDIIVSSMVMDPVEHHALLLKALAGLPRADRDDRVRVHLSGHLCHAPRRELLEVIEDSGTIVIDDDLYHGRRYVSTDVPEEGDPIAALAEWYAQRNVSIPCPTRVQQDADWDTYLLDAVRHNGAEAVIHLVPKFCEPHMLYYPELRKALEATGIPQLQLETEHEGMPLESFRTRIEALVERALRRRPVHV</sequence>
<keyword evidence="3" id="KW-0408">Iron</keyword>